<name>A0ABQ9GPT1_9NEOP</name>
<proteinExistence type="predicted"/>
<protein>
    <submittedName>
        <fullName evidence="2">Uncharacterized protein</fullName>
    </submittedName>
</protein>
<evidence type="ECO:0000256" key="1">
    <source>
        <dbReference type="SAM" id="MobiDB-lite"/>
    </source>
</evidence>
<dbReference type="EMBL" id="JARBHB010000010">
    <property type="protein sequence ID" value="KAJ8874052.1"/>
    <property type="molecule type" value="Genomic_DNA"/>
</dbReference>
<dbReference type="Proteomes" id="UP001159363">
    <property type="component" value="Chromosome 9"/>
</dbReference>
<feature type="region of interest" description="Disordered" evidence="1">
    <location>
        <begin position="24"/>
        <end position="76"/>
    </location>
</feature>
<comment type="caution">
    <text evidence="2">The sequence shown here is derived from an EMBL/GenBank/DDBJ whole genome shotgun (WGS) entry which is preliminary data.</text>
</comment>
<keyword evidence="3" id="KW-1185">Reference proteome</keyword>
<accession>A0ABQ9GPT1</accession>
<evidence type="ECO:0000313" key="2">
    <source>
        <dbReference type="EMBL" id="KAJ8874052.1"/>
    </source>
</evidence>
<gene>
    <name evidence="2" type="ORF">PR048_024892</name>
</gene>
<reference evidence="2 3" key="1">
    <citation type="submission" date="2023-02" db="EMBL/GenBank/DDBJ databases">
        <title>LHISI_Scaffold_Assembly.</title>
        <authorList>
            <person name="Stuart O.P."/>
            <person name="Cleave R."/>
            <person name="Magrath M.J.L."/>
            <person name="Mikheyev A.S."/>
        </authorList>
    </citation>
    <scope>NUCLEOTIDE SEQUENCE [LARGE SCALE GENOMIC DNA]</scope>
    <source>
        <strain evidence="2">Daus_M_001</strain>
        <tissue evidence="2">Leg muscle</tissue>
    </source>
</reference>
<organism evidence="2 3">
    <name type="scientific">Dryococelus australis</name>
    <dbReference type="NCBI Taxonomy" id="614101"/>
    <lineage>
        <taxon>Eukaryota</taxon>
        <taxon>Metazoa</taxon>
        <taxon>Ecdysozoa</taxon>
        <taxon>Arthropoda</taxon>
        <taxon>Hexapoda</taxon>
        <taxon>Insecta</taxon>
        <taxon>Pterygota</taxon>
        <taxon>Neoptera</taxon>
        <taxon>Polyneoptera</taxon>
        <taxon>Phasmatodea</taxon>
        <taxon>Verophasmatodea</taxon>
        <taxon>Anareolatae</taxon>
        <taxon>Phasmatidae</taxon>
        <taxon>Eurycanthinae</taxon>
        <taxon>Dryococelus</taxon>
    </lineage>
</organism>
<feature type="compositionally biased region" description="Polar residues" evidence="1">
    <location>
        <begin position="31"/>
        <end position="41"/>
    </location>
</feature>
<evidence type="ECO:0000313" key="3">
    <source>
        <dbReference type="Proteomes" id="UP001159363"/>
    </source>
</evidence>
<sequence length="93" mass="10610">METSSRKVHWDEEDRQLEGVFRGDSVGRRWQSPNDMVSTEQRWNERAGKTGNLRENPPTNGIVRHGSHMRKSGVIRPGIEPGSPWWEASSLIA</sequence>